<dbReference type="PANTHER" id="PTHR36434">
    <property type="entry name" value="MEMBRANE PROTEASE YUGP-RELATED"/>
    <property type="match status" value="1"/>
</dbReference>
<protein>
    <recommendedName>
        <fullName evidence="4">Zinc metallopeptidase</fullName>
    </recommendedName>
</protein>
<dbReference type="RefSeq" id="WP_090826058.1">
    <property type="nucleotide sequence ID" value="NZ_FOBH01000001.1"/>
</dbReference>
<dbReference type="OrthoDB" id="9805386at2"/>
<feature type="transmembrane region" description="Helical" evidence="1">
    <location>
        <begin position="202"/>
        <end position="223"/>
    </location>
</feature>
<evidence type="ECO:0000313" key="2">
    <source>
        <dbReference type="EMBL" id="SEK34451.1"/>
    </source>
</evidence>
<sequence length="227" mass="24803">MLYLILICLVALLIMGPSWWVKHTMDKYSEPANRYSFTGGQLARNLLDQASLQHVGVEVTELGDHYDPLTKTVRLLRDKFHSRSLTAITVAAHEVGHALQDQAGYAPLALRTRLVQWAAPAEKLGAGILMLAPVIMGLSRSPAAGLLFAMGGMLTLGSAALVHALTLPMELNASFARALPCLERGCYLMDGDMPHARRLLSAAAWTYVAASLMTLLNMARWLAILRR</sequence>
<evidence type="ECO:0000256" key="1">
    <source>
        <dbReference type="SAM" id="Phobius"/>
    </source>
</evidence>
<dbReference type="Pfam" id="PF04298">
    <property type="entry name" value="Zn_peptidase_2"/>
    <property type="match status" value="1"/>
</dbReference>
<evidence type="ECO:0008006" key="4">
    <source>
        <dbReference type="Google" id="ProtNLM"/>
    </source>
</evidence>
<dbReference type="Proteomes" id="UP000198620">
    <property type="component" value="Unassembled WGS sequence"/>
</dbReference>
<dbReference type="EMBL" id="FOBH01000001">
    <property type="protein sequence ID" value="SEK34451.1"/>
    <property type="molecule type" value="Genomic_DNA"/>
</dbReference>
<reference evidence="2 3" key="1">
    <citation type="submission" date="2016-10" db="EMBL/GenBank/DDBJ databases">
        <authorList>
            <person name="de Groot N.N."/>
        </authorList>
    </citation>
    <scope>NUCLEOTIDE SEQUENCE [LARGE SCALE GENOMIC DNA]</scope>
    <source>
        <strain evidence="2 3">Nv1</strain>
    </source>
</reference>
<dbReference type="PANTHER" id="PTHR36434:SF1">
    <property type="entry name" value="MEMBRANE PROTEASE YUGP-RELATED"/>
    <property type="match status" value="1"/>
</dbReference>
<proteinExistence type="predicted"/>
<organism evidence="2 3">
    <name type="scientific">Nitrosovibrio tenuis</name>
    <dbReference type="NCBI Taxonomy" id="1233"/>
    <lineage>
        <taxon>Bacteria</taxon>
        <taxon>Pseudomonadati</taxon>
        <taxon>Pseudomonadota</taxon>
        <taxon>Betaproteobacteria</taxon>
        <taxon>Nitrosomonadales</taxon>
        <taxon>Nitrosomonadaceae</taxon>
        <taxon>Nitrosovibrio</taxon>
    </lineage>
</organism>
<dbReference type="InterPro" id="IPR007395">
    <property type="entry name" value="Zn_peptidase_2"/>
</dbReference>
<evidence type="ECO:0000313" key="3">
    <source>
        <dbReference type="Proteomes" id="UP000198620"/>
    </source>
</evidence>
<feature type="transmembrane region" description="Helical" evidence="1">
    <location>
        <begin position="117"/>
        <end position="138"/>
    </location>
</feature>
<accession>A0A1H7G8J4</accession>
<keyword evidence="3" id="KW-1185">Reference proteome</keyword>
<keyword evidence="1" id="KW-1133">Transmembrane helix</keyword>
<gene>
    <name evidence="2" type="ORF">SAMN05216387_101208</name>
</gene>
<keyword evidence="1" id="KW-0472">Membrane</keyword>
<dbReference type="AlphaFoldDB" id="A0A1H7G8J4"/>
<keyword evidence="1" id="KW-0812">Transmembrane</keyword>
<name>A0A1H7G8J4_9PROT</name>
<feature type="transmembrane region" description="Helical" evidence="1">
    <location>
        <begin position="145"/>
        <end position="165"/>
    </location>
</feature>